<dbReference type="EMBL" id="BAABHW010000002">
    <property type="protein sequence ID" value="GAA5072714.1"/>
    <property type="molecule type" value="Genomic_DNA"/>
</dbReference>
<dbReference type="RefSeq" id="WP_259550323.1">
    <property type="nucleotide sequence ID" value="NZ_BAABHW010000002.1"/>
</dbReference>
<proteinExistence type="predicted"/>
<dbReference type="Gene3D" id="3.30.1360.120">
    <property type="entry name" value="Probable tRNA modification gtpase trme, domain 1"/>
    <property type="match status" value="1"/>
</dbReference>
<name>A0ABP9LBC1_9RHOB</name>
<gene>
    <name evidence="1" type="ORF">GCM10023209_17780</name>
</gene>
<protein>
    <recommendedName>
        <fullName evidence="3">Sarcosine oxidase subunit gamma</fullName>
    </recommendedName>
</protein>
<dbReference type="SUPFAM" id="SSF103025">
    <property type="entry name" value="Folate-binding domain"/>
    <property type="match status" value="1"/>
</dbReference>
<evidence type="ECO:0008006" key="3">
    <source>
        <dbReference type="Google" id="ProtNLM"/>
    </source>
</evidence>
<keyword evidence="2" id="KW-1185">Reference proteome</keyword>
<dbReference type="Proteomes" id="UP001499910">
    <property type="component" value="Unassembled WGS sequence"/>
</dbReference>
<reference evidence="2" key="1">
    <citation type="journal article" date="2019" name="Int. J. Syst. Evol. Microbiol.">
        <title>The Global Catalogue of Microorganisms (GCM) 10K type strain sequencing project: providing services to taxonomists for standard genome sequencing and annotation.</title>
        <authorList>
            <consortium name="The Broad Institute Genomics Platform"/>
            <consortium name="The Broad Institute Genome Sequencing Center for Infectious Disease"/>
            <person name="Wu L."/>
            <person name="Ma J."/>
        </authorList>
    </citation>
    <scope>NUCLEOTIDE SEQUENCE [LARGE SCALE GENOMIC DNA]</scope>
    <source>
        <strain evidence="2">JCM 18015</strain>
    </source>
</reference>
<sequence>MADITLSHRSPAAGLLPEVGGTVTLSEGSQTPIWAVMPYRGQTKALSDAMQTAHGVAFPAPGAIEANGDLRAVWSGLDQCFLFGAPDEALKPYAALVDQSDSWTHLVLDGADARAVLARLVPVDLSDSAFPPGHAIRSGLGHMNALILRTGPERFEILVFRSMAATAVHEIARAMRMVAARAAL</sequence>
<dbReference type="InterPro" id="IPR027266">
    <property type="entry name" value="TrmE/GcvT-like"/>
</dbReference>
<dbReference type="InterPro" id="IPR007375">
    <property type="entry name" value="SoxG"/>
</dbReference>
<evidence type="ECO:0000313" key="2">
    <source>
        <dbReference type="Proteomes" id="UP001499910"/>
    </source>
</evidence>
<accession>A0ABP9LBC1</accession>
<organism evidence="1 2">
    <name type="scientific">[Roseibacterium] beibuensis</name>
    <dbReference type="NCBI Taxonomy" id="1193142"/>
    <lineage>
        <taxon>Bacteria</taxon>
        <taxon>Pseudomonadati</taxon>
        <taxon>Pseudomonadota</taxon>
        <taxon>Alphaproteobacteria</taxon>
        <taxon>Rhodobacterales</taxon>
        <taxon>Roseobacteraceae</taxon>
        <taxon>Roseicyclus</taxon>
    </lineage>
</organism>
<comment type="caution">
    <text evidence="1">The sequence shown here is derived from an EMBL/GenBank/DDBJ whole genome shotgun (WGS) entry which is preliminary data.</text>
</comment>
<evidence type="ECO:0000313" key="1">
    <source>
        <dbReference type="EMBL" id="GAA5072714.1"/>
    </source>
</evidence>
<dbReference type="Pfam" id="PF04268">
    <property type="entry name" value="SoxG"/>
    <property type="match status" value="1"/>
</dbReference>